<dbReference type="Proteomes" id="UP000322976">
    <property type="component" value="Unassembled WGS sequence"/>
</dbReference>
<keyword evidence="1" id="KW-1133">Transmembrane helix</keyword>
<dbReference type="EMBL" id="VTPS01000007">
    <property type="protein sequence ID" value="TZE82250.1"/>
    <property type="molecule type" value="Genomic_DNA"/>
</dbReference>
<dbReference type="Gene3D" id="1.10.1760.20">
    <property type="match status" value="1"/>
</dbReference>
<feature type="transmembrane region" description="Helical" evidence="1">
    <location>
        <begin position="44"/>
        <end position="67"/>
    </location>
</feature>
<evidence type="ECO:0000313" key="3">
    <source>
        <dbReference type="Proteomes" id="UP000322976"/>
    </source>
</evidence>
<evidence type="ECO:0000256" key="1">
    <source>
        <dbReference type="SAM" id="Phobius"/>
    </source>
</evidence>
<reference evidence="2 3" key="1">
    <citation type="submission" date="2019-08" db="EMBL/GenBank/DDBJ databases">
        <title>Calorimonas adulescens gen. nov., sp. nov., an anaerobic thermophilic bacterium from Sakhalin hot spring.</title>
        <authorList>
            <person name="Khomyakova M.A."/>
            <person name="Merkel A.Y."/>
            <person name="Novikov A."/>
            <person name="Bonch-Osmolovskaya E.A."/>
            <person name="Slobodkin A.I."/>
        </authorList>
    </citation>
    <scope>NUCLEOTIDE SEQUENCE [LARGE SCALE GENOMIC DNA]</scope>
    <source>
        <strain evidence="2 3">A05MB</strain>
    </source>
</reference>
<organism evidence="2 3">
    <name type="scientific">Calorimonas adulescens</name>
    <dbReference type="NCBI Taxonomy" id="2606906"/>
    <lineage>
        <taxon>Bacteria</taxon>
        <taxon>Bacillati</taxon>
        <taxon>Bacillota</taxon>
        <taxon>Clostridia</taxon>
        <taxon>Thermoanaerobacterales</taxon>
        <taxon>Thermoanaerobacteraceae</taxon>
        <taxon>Calorimonas</taxon>
    </lineage>
</organism>
<keyword evidence="3" id="KW-1185">Reference proteome</keyword>
<feature type="transmembrane region" description="Helical" evidence="1">
    <location>
        <begin position="79"/>
        <end position="97"/>
    </location>
</feature>
<feature type="transmembrane region" description="Helical" evidence="1">
    <location>
        <begin position="135"/>
        <end position="155"/>
    </location>
</feature>
<dbReference type="RefSeq" id="WP_149545009.1">
    <property type="nucleotide sequence ID" value="NZ_VTPS01000007.1"/>
</dbReference>
<dbReference type="PIRSF" id="PIRSF027391">
    <property type="entry name" value="Hpre_diP_synt_I"/>
    <property type="match status" value="1"/>
</dbReference>
<dbReference type="InterPro" id="IPR010898">
    <property type="entry name" value="Hpre_diP_synth_I"/>
</dbReference>
<evidence type="ECO:0000313" key="2">
    <source>
        <dbReference type="EMBL" id="TZE82250.1"/>
    </source>
</evidence>
<dbReference type="AlphaFoldDB" id="A0A5D8QC81"/>
<dbReference type="InterPro" id="IPR014535">
    <property type="entry name" value="Hpre_diP_synt_I"/>
</dbReference>
<protein>
    <submittedName>
        <fullName evidence="2">Gx transporter family protein</fullName>
    </submittedName>
</protein>
<proteinExistence type="predicted"/>
<sequence length="176" mass="18670">MRLNTFKLIYISMLICIGLVLHIFENMIPVPFIAPGAKLGLANIASLLTLYVFGLSDALIVAVMRSILGALMGGAASSVLYSLSGAIASTIVMWVVLKYFSNYFSMIGVSIFGAIAHNAAQVTVSSLIISNINMFTYLPILSLLSLGTGFFIGLASNAAKDVLKSSVEVSIKNLRG</sequence>
<keyword evidence="1" id="KW-0472">Membrane</keyword>
<name>A0A5D8QC81_9THEO</name>
<accession>A0A5D8QC81</accession>
<dbReference type="Pfam" id="PF07456">
    <property type="entry name" value="Hpre_diP_synt_I"/>
    <property type="match status" value="1"/>
</dbReference>
<feature type="transmembrane region" description="Helical" evidence="1">
    <location>
        <begin position="103"/>
        <end position="128"/>
    </location>
</feature>
<feature type="transmembrane region" description="Helical" evidence="1">
    <location>
        <begin position="7"/>
        <end position="24"/>
    </location>
</feature>
<gene>
    <name evidence="2" type="ORF">FWJ32_05690</name>
</gene>
<keyword evidence="1" id="KW-0812">Transmembrane</keyword>
<comment type="caution">
    <text evidence="2">The sequence shown here is derived from an EMBL/GenBank/DDBJ whole genome shotgun (WGS) entry which is preliminary data.</text>
</comment>